<sequence length="59" mass="6458">MSRGQGRSVGGTRLQDKIRASFGTQFVEVRVHAEYLIPVNADINSVDAMPERDPDLSGL</sequence>
<name>A0A0G3XCI7_9SPHN</name>
<evidence type="ECO:0000313" key="2">
    <source>
        <dbReference type="Proteomes" id="UP000035287"/>
    </source>
</evidence>
<dbReference type="EMBL" id="CP011770">
    <property type="protein sequence ID" value="AKM08907.1"/>
    <property type="molecule type" value="Genomic_DNA"/>
</dbReference>
<dbReference type="KEGG" id="cna:AB433_01210"/>
<dbReference type="PATRIC" id="fig|1348774.3.peg.259"/>
<dbReference type="AlphaFoldDB" id="A0A0G3XCI7"/>
<evidence type="ECO:0000313" key="1">
    <source>
        <dbReference type="EMBL" id="AKM08907.1"/>
    </source>
</evidence>
<accession>A0A0G3XCI7</accession>
<keyword evidence="2" id="KW-1185">Reference proteome</keyword>
<reference evidence="1 2" key="1">
    <citation type="submission" date="2015-06" db="EMBL/GenBank/DDBJ databases">
        <authorList>
            <person name="Zeng Y."/>
            <person name="Huang Y."/>
        </authorList>
    </citation>
    <scope>NUCLEOTIDE SEQUENCE [LARGE SCALE GENOMIC DNA]</scope>
    <source>
        <strain evidence="1 2">PQ-2</strain>
    </source>
</reference>
<protein>
    <submittedName>
        <fullName evidence="1">Uncharacterized protein</fullName>
    </submittedName>
</protein>
<dbReference type="STRING" id="1348774.AB433_01210"/>
<proteinExistence type="predicted"/>
<organism evidence="1 2">
    <name type="scientific">Croceicoccus naphthovorans</name>
    <dbReference type="NCBI Taxonomy" id="1348774"/>
    <lineage>
        <taxon>Bacteria</taxon>
        <taxon>Pseudomonadati</taxon>
        <taxon>Pseudomonadota</taxon>
        <taxon>Alphaproteobacteria</taxon>
        <taxon>Sphingomonadales</taxon>
        <taxon>Erythrobacteraceae</taxon>
        <taxon>Croceicoccus</taxon>
    </lineage>
</organism>
<gene>
    <name evidence="1" type="ORF">AB433_01210</name>
</gene>
<dbReference type="Proteomes" id="UP000035287">
    <property type="component" value="Chromosome"/>
</dbReference>